<keyword evidence="3" id="KW-1185">Reference proteome</keyword>
<evidence type="ECO:0000256" key="1">
    <source>
        <dbReference type="SAM" id="Phobius"/>
    </source>
</evidence>
<organism evidence="2 3">
    <name type="scientific">Streptomyces albus (strain ATCC 21838 / DSM 41398 / FERM P-419 / JCM 4703 / NBRC 107858)</name>
    <dbReference type="NCBI Taxonomy" id="1081613"/>
    <lineage>
        <taxon>Bacteria</taxon>
        <taxon>Bacillati</taxon>
        <taxon>Actinomycetota</taxon>
        <taxon>Actinomycetes</taxon>
        <taxon>Kitasatosporales</taxon>
        <taxon>Streptomycetaceae</taxon>
        <taxon>Streptomyces</taxon>
    </lineage>
</organism>
<protein>
    <submittedName>
        <fullName evidence="2">Uncharacterized protein</fullName>
    </submittedName>
</protein>
<proteinExistence type="predicted"/>
<name>A0A0B5EHM5_STRA4</name>
<dbReference type="EMBL" id="CP010519">
    <property type="protein sequence ID" value="AJE80879.1"/>
    <property type="molecule type" value="Genomic_DNA"/>
</dbReference>
<feature type="transmembrane region" description="Helical" evidence="1">
    <location>
        <begin position="124"/>
        <end position="145"/>
    </location>
</feature>
<feature type="transmembrane region" description="Helical" evidence="1">
    <location>
        <begin position="312"/>
        <end position="332"/>
    </location>
</feature>
<dbReference type="KEGG" id="sals:SLNWT_0503"/>
<evidence type="ECO:0000313" key="2">
    <source>
        <dbReference type="EMBL" id="AJE80879.1"/>
    </source>
</evidence>
<feature type="transmembrane region" description="Helical" evidence="1">
    <location>
        <begin position="152"/>
        <end position="170"/>
    </location>
</feature>
<evidence type="ECO:0000313" key="3">
    <source>
        <dbReference type="Proteomes" id="UP000031523"/>
    </source>
</evidence>
<sequence length="341" mass="36503">MTARDTIDWAREEDARWAAAFELRLVLHHEVPAALPGQALAEVRELTEESGAPAEELLGDPRAYADSVAAERVGEKHTGAVDLSGLTPAQRFRSLGYAAALTAAVLTCVHWAQEGMRVRISPAAGLFVVLLTAAVLACGVAAGLYNAGRHRAMSGWCLAAAGLLSGAIAAGTGLSDDPLFKLPTPVVLIVSALLAATVRTFSGPGTDDWFRGPAEEPDDARWIRRLGGLLRGRHGLGFREARGHTAEVRSHLAASGTGAQQAYGDVAVYAARLAGKAGRARRKERRRRLAFGGLTALVLLADEQYVRRGEFGAYQFWLVLGVLALFLWEALVRPRLQRRTG</sequence>
<keyword evidence="1" id="KW-0472">Membrane</keyword>
<keyword evidence="1" id="KW-1133">Transmembrane helix</keyword>
<keyword evidence="1" id="KW-0812">Transmembrane</keyword>
<accession>A0A0B5EHM5</accession>
<dbReference type="AlphaFoldDB" id="A0A0B5EHM5"/>
<reference evidence="2 3" key="1">
    <citation type="submission" date="2015-01" db="EMBL/GenBank/DDBJ databases">
        <title>Enhanced salinomycin production by adjusting the supply of polyketide extender units in Streptomyce albus DSM 41398.</title>
        <authorList>
            <person name="Lu C."/>
        </authorList>
    </citation>
    <scope>NUCLEOTIDE SEQUENCE [LARGE SCALE GENOMIC DNA]</scope>
    <source>
        <strain evidence="3">ATCC 21838 / DSM 41398 / FERM P-419 / JCM 4703 / NBRC 107858</strain>
    </source>
</reference>
<feature type="transmembrane region" description="Helical" evidence="1">
    <location>
        <begin position="182"/>
        <end position="201"/>
    </location>
</feature>
<feature type="transmembrane region" description="Helical" evidence="1">
    <location>
        <begin position="94"/>
        <end position="112"/>
    </location>
</feature>
<dbReference type="Proteomes" id="UP000031523">
    <property type="component" value="Chromosome"/>
</dbReference>
<gene>
    <name evidence="2" type="ORF">SLNWT_0503</name>
</gene>
<feature type="transmembrane region" description="Helical" evidence="1">
    <location>
        <begin position="289"/>
        <end position="306"/>
    </location>
</feature>